<comment type="caution">
    <text evidence="1">The sequence shown here is derived from an EMBL/GenBank/DDBJ whole genome shotgun (WGS) entry which is preliminary data.</text>
</comment>
<sequence length="244" mass="26973">MTSDSPLFIEFIGSPGSGKSTIARNVVHHLKREGISCMSTIEAKDVPDELEFGLTNPMARRVTGILKGAFYHPYISFQAYWLAASCSPLKPTNIVRGFNLVAWLHLTNQLSSRETADVLVFADSPPHVIGLLSARGQQPGEIRTRKMLSAYGCDVNRLVVYVDSPTKVCAKRVQERDTPSRFNDIEVDEAAKMMEKYRETILNTMDIISDIGYGEILQVSGTASVEESTTKIIETVQSSDELPT</sequence>
<keyword evidence="2" id="KW-1185">Reference proteome</keyword>
<reference evidence="1 2" key="1">
    <citation type="journal article" date="2019" name="Int. J. Syst. Evol. Microbiol.">
        <title>The Global Catalogue of Microorganisms (GCM) 10K type strain sequencing project: providing services to taxonomists for standard genome sequencing and annotation.</title>
        <authorList>
            <consortium name="The Broad Institute Genomics Platform"/>
            <consortium name="The Broad Institute Genome Sequencing Center for Infectious Disease"/>
            <person name="Wu L."/>
            <person name="Ma J."/>
        </authorList>
    </citation>
    <scope>NUCLEOTIDE SEQUENCE [LARGE SCALE GENOMIC DNA]</scope>
    <source>
        <strain evidence="1 2">SKJ47</strain>
    </source>
</reference>
<dbReference type="RefSeq" id="WP_379746085.1">
    <property type="nucleotide sequence ID" value="NZ_JBHSVN010000001.1"/>
</dbReference>
<name>A0ABD5UW39_9EURY</name>
<dbReference type="EMBL" id="JBHSXL010000011">
    <property type="protein sequence ID" value="MFC6893735.1"/>
    <property type="molecule type" value="Genomic_DNA"/>
</dbReference>
<evidence type="ECO:0000313" key="2">
    <source>
        <dbReference type="Proteomes" id="UP001596296"/>
    </source>
</evidence>
<dbReference type="Gene3D" id="3.40.50.300">
    <property type="entry name" value="P-loop containing nucleotide triphosphate hydrolases"/>
    <property type="match status" value="2"/>
</dbReference>
<protein>
    <recommendedName>
        <fullName evidence="3">Thymidylate kinase</fullName>
    </recommendedName>
</protein>
<organism evidence="1 2">
    <name type="scientific">Halopenitus salinus</name>
    <dbReference type="NCBI Taxonomy" id="1198295"/>
    <lineage>
        <taxon>Archaea</taxon>
        <taxon>Methanobacteriati</taxon>
        <taxon>Methanobacteriota</taxon>
        <taxon>Stenosarchaea group</taxon>
        <taxon>Halobacteria</taxon>
        <taxon>Halobacteriales</taxon>
        <taxon>Haloferacaceae</taxon>
        <taxon>Halopenitus</taxon>
    </lineage>
</organism>
<dbReference type="InterPro" id="IPR027417">
    <property type="entry name" value="P-loop_NTPase"/>
</dbReference>
<accession>A0ABD5UW39</accession>
<gene>
    <name evidence="1" type="ORF">ACFQE9_14125</name>
</gene>
<dbReference type="Proteomes" id="UP001596296">
    <property type="component" value="Unassembled WGS sequence"/>
</dbReference>
<evidence type="ECO:0000313" key="1">
    <source>
        <dbReference type="EMBL" id="MFC6893735.1"/>
    </source>
</evidence>
<proteinExistence type="predicted"/>
<evidence type="ECO:0008006" key="3">
    <source>
        <dbReference type="Google" id="ProtNLM"/>
    </source>
</evidence>
<dbReference type="SUPFAM" id="SSF52540">
    <property type="entry name" value="P-loop containing nucleoside triphosphate hydrolases"/>
    <property type="match status" value="1"/>
</dbReference>
<dbReference type="AlphaFoldDB" id="A0ABD5UW39"/>